<dbReference type="Pfam" id="PF07238">
    <property type="entry name" value="PilZ"/>
    <property type="match status" value="1"/>
</dbReference>
<dbReference type="Proteomes" id="UP000006062">
    <property type="component" value="Chromosome"/>
</dbReference>
<keyword evidence="3" id="KW-1185">Reference proteome</keyword>
<name>I3Y5Z6_THIV6</name>
<dbReference type="STRING" id="765911.Thivi_0345"/>
<evidence type="ECO:0000259" key="1">
    <source>
        <dbReference type="Pfam" id="PF07238"/>
    </source>
</evidence>
<accession>I3Y5Z6</accession>
<dbReference type="EMBL" id="CP003154">
    <property type="protein sequence ID" value="AFL72414.1"/>
    <property type="molecule type" value="Genomic_DNA"/>
</dbReference>
<reference evidence="2 3" key="1">
    <citation type="submission" date="2012-06" db="EMBL/GenBank/DDBJ databases">
        <title>Complete sequence of Thiocystis violascens DSM 198.</title>
        <authorList>
            <consortium name="US DOE Joint Genome Institute"/>
            <person name="Lucas S."/>
            <person name="Han J."/>
            <person name="Lapidus A."/>
            <person name="Cheng J.-F."/>
            <person name="Goodwin L."/>
            <person name="Pitluck S."/>
            <person name="Peters L."/>
            <person name="Ovchinnikova G."/>
            <person name="Teshima H."/>
            <person name="Detter J.C."/>
            <person name="Han C."/>
            <person name="Tapia R."/>
            <person name="Land M."/>
            <person name="Hauser L."/>
            <person name="Kyrpides N."/>
            <person name="Ivanova N."/>
            <person name="Pagani I."/>
            <person name="Vogl K."/>
            <person name="Liu Z."/>
            <person name="Frigaard N.-U."/>
            <person name="Bryant D."/>
            <person name="Woyke T."/>
        </authorList>
    </citation>
    <scope>NUCLEOTIDE SEQUENCE [LARGE SCALE GENOMIC DNA]</scope>
    <source>
        <strain evidence="3">ATCC 17096 / DSM 198 / 6111</strain>
    </source>
</reference>
<dbReference type="HOGENOM" id="CLU_181999_0_0_6"/>
<gene>
    <name evidence="2" type="ordered locus">Thivi_0345</name>
</gene>
<dbReference type="InterPro" id="IPR009875">
    <property type="entry name" value="PilZ_domain"/>
</dbReference>
<dbReference type="eggNOG" id="ENOG50330W9">
    <property type="taxonomic scope" value="Bacteria"/>
</dbReference>
<dbReference type="SUPFAM" id="SSF141371">
    <property type="entry name" value="PilZ domain-like"/>
    <property type="match status" value="1"/>
</dbReference>
<evidence type="ECO:0000313" key="3">
    <source>
        <dbReference type="Proteomes" id="UP000006062"/>
    </source>
</evidence>
<sequence length="94" mass="10279">MDSDKRRHRRLPMEVEVELHRSGQPMRVVQTEDLSVGGVLLILDVPDRPPLGTQVQVRVVGTLGEGETPPMVDATVVRHAPAGVAVQFSDDAFL</sequence>
<dbReference type="Gene3D" id="2.40.10.220">
    <property type="entry name" value="predicted glycosyltransferase like domains"/>
    <property type="match status" value="1"/>
</dbReference>
<feature type="domain" description="PilZ" evidence="1">
    <location>
        <begin position="4"/>
        <end position="90"/>
    </location>
</feature>
<dbReference type="GO" id="GO:0035438">
    <property type="term" value="F:cyclic-di-GMP binding"/>
    <property type="evidence" value="ECO:0007669"/>
    <property type="project" value="InterPro"/>
</dbReference>
<proteinExistence type="predicted"/>
<protein>
    <submittedName>
        <fullName evidence="2">PilZ domain-containing protein</fullName>
    </submittedName>
</protein>
<dbReference type="AlphaFoldDB" id="I3Y5Z6"/>
<evidence type="ECO:0000313" key="2">
    <source>
        <dbReference type="EMBL" id="AFL72414.1"/>
    </source>
</evidence>
<dbReference type="KEGG" id="tvi:Thivi_0345"/>
<dbReference type="OrthoDB" id="7063880at2"/>
<organism evidence="2 3">
    <name type="scientific">Thiocystis violascens (strain ATCC 17096 / DSM 198 / 6111)</name>
    <name type="common">Chromatium violascens</name>
    <dbReference type="NCBI Taxonomy" id="765911"/>
    <lineage>
        <taxon>Bacteria</taxon>
        <taxon>Pseudomonadati</taxon>
        <taxon>Pseudomonadota</taxon>
        <taxon>Gammaproteobacteria</taxon>
        <taxon>Chromatiales</taxon>
        <taxon>Chromatiaceae</taxon>
        <taxon>Thiocystis</taxon>
    </lineage>
</organism>
<dbReference type="RefSeq" id="WP_014776918.1">
    <property type="nucleotide sequence ID" value="NC_018012.1"/>
</dbReference>